<comment type="caution">
    <text evidence="1">The sequence shown here is derived from an EMBL/GenBank/DDBJ whole genome shotgun (WGS) entry which is preliminary data.</text>
</comment>
<dbReference type="Proteomes" id="UP001153331">
    <property type="component" value="Unassembled WGS sequence"/>
</dbReference>
<protein>
    <submittedName>
        <fullName evidence="1">Uncharacterized protein</fullName>
    </submittedName>
</protein>
<keyword evidence="2" id="KW-1185">Reference proteome</keyword>
<gene>
    <name evidence="1" type="ORF">OPT61_g1925</name>
</gene>
<evidence type="ECO:0000313" key="2">
    <source>
        <dbReference type="Proteomes" id="UP001153331"/>
    </source>
</evidence>
<dbReference type="EMBL" id="JAPHNI010000082">
    <property type="protein sequence ID" value="KAJ8116711.1"/>
    <property type="molecule type" value="Genomic_DNA"/>
</dbReference>
<proteinExistence type="predicted"/>
<organism evidence="1 2">
    <name type="scientific">Boeremia exigua</name>
    <dbReference type="NCBI Taxonomy" id="749465"/>
    <lineage>
        <taxon>Eukaryota</taxon>
        <taxon>Fungi</taxon>
        <taxon>Dikarya</taxon>
        <taxon>Ascomycota</taxon>
        <taxon>Pezizomycotina</taxon>
        <taxon>Dothideomycetes</taxon>
        <taxon>Pleosporomycetidae</taxon>
        <taxon>Pleosporales</taxon>
        <taxon>Pleosporineae</taxon>
        <taxon>Didymellaceae</taxon>
        <taxon>Boeremia</taxon>
    </lineage>
</organism>
<accession>A0ACC2INL1</accession>
<sequence length="1091" mass="122883">MRLHALPPEIFAKIIAVIASQTHIASLMPYRLVSSKFNAFVLDNVLTTVTNDITSSSRHKTHGSLQLLKYHAGEILAKAVARRGVAINRFIQSLKHLIERLVLCKEFLEYGQKRKLRERLARCICDAVTAFPPHLLRSKLLVYGHEIPETLGKRLMYATLSPGAAVATVCYPHRERHEVVFLLRGKYARPSVLEAAVAANRIDMVGAILDRIIRAETMGPRQGLAMGHTQFASSLFNALLVAVRHHKHKIANTIIEFMAKHKSIGQALDRRLRRVLHQECVLHDNVKFYKRALIFKKTRDYKWMMRRLIETKQLDANFVGENNTLIFLAMSVRRHDLVQTILEGGADIDGAPRAGGGSTLYRAKMEGLSTAFGTMSAITTKTVSERAASASPPRPFGTLLSTLPEELIIEVLEIVLPVPGVVAKSEFFDGRCEWPSCECKGGRWDHISVRNLTRDILSPLLGAPEPIPRLAQLVFYTANTFRLCGPQNEGGCSGPGFWLPPPGVRHWIRHLEVEIQVTTQESESTQPDGGPVSTLTPGFDWQFLRRLQRGIHGFTGLRTLKLMFEAPFATNADSLRILDEQLATTERFCFQTHKLIVEACSFYPFWLRDDRMTGDNVHDEELEGVLTRHMFAIDKRSSLEGGGPNVVKAIGMAFDVSYNLENEQQFWDELDDIVSTRCQDEESIDNSLRAFLNVTTSYRSEYLETDYSVAKCIFRVLEGELFKTHKEYVRRQMIYCLLQEEDNPTLHLVAALLLYDGRNSGDDVVFEMMHTEGSFPRLVELVQADGVQDDTRLHQMLLELLYESSRVQRLVWEDFAAVTDNFILYLLGIIEGASDDAEDPYHYPVIRVLLVMNEQYLVASTSHHKDGRPPVTNRLIKALSSHGMTYKTFGCNLILLLNRESETSLQLLILKVLYLLFGNPSTAEYFYTNDLHVLVDVILRNLIDLPHDSTAANALRHTYLRVLHPILTNSQISKPPHYKRDDILRLLRLLVTSGNHFAPVDETTQRLVVRCTSVSWLQPATEREGAVSVGNESTTSPTDPIANGQKELARRALGMTVQDGGESSTSVLEIASHTEKPGVQTPSITHREQTS</sequence>
<reference evidence="1" key="1">
    <citation type="submission" date="2022-11" db="EMBL/GenBank/DDBJ databases">
        <title>Genome Sequence of Boeremia exigua.</title>
        <authorList>
            <person name="Buettner E."/>
        </authorList>
    </citation>
    <scope>NUCLEOTIDE SEQUENCE</scope>
    <source>
        <strain evidence="1">CU02</strain>
    </source>
</reference>
<evidence type="ECO:0000313" key="1">
    <source>
        <dbReference type="EMBL" id="KAJ8116711.1"/>
    </source>
</evidence>
<name>A0ACC2INL1_9PLEO</name>